<keyword evidence="8" id="KW-1133">Transmembrane helix</keyword>
<evidence type="ECO:0000256" key="1">
    <source>
        <dbReference type="ARBA" id="ARBA00000085"/>
    </source>
</evidence>
<dbReference type="PIRSF" id="PIRSF037347">
    <property type="entry name" value="STHK_CHASE2_PAS_prd"/>
    <property type="match status" value="1"/>
</dbReference>
<dbReference type="EC" id="2.7.13.3" evidence="2"/>
<keyword evidence="4" id="KW-0808">Transferase</keyword>
<dbReference type="InterPro" id="IPR036890">
    <property type="entry name" value="HATPase_C_sf"/>
</dbReference>
<evidence type="ECO:0000256" key="8">
    <source>
        <dbReference type="SAM" id="Phobius"/>
    </source>
</evidence>
<evidence type="ECO:0000256" key="6">
    <source>
        <dbReference type="ARBA" id="ARBA00023012"/>
    </source>
</evidence>
<evidence type="ECO:0000313" key="10">
    <source>
        <dbReference type="EMBL" id="MDS1311515.1"/>
    </source>
</evidence>
<gene>
    <name evidence="10" type="ORF">RKA07_15540</name>
</gene>
<comment type="caution">
    <text evidence="10">The sequence shown here is derived from an EMBL/GenBank/DDBJ whole genome shotgun (WGS) entry which is preliminary data.</text>
</comment>
<keyword evidence="7 8" id="KW-0472">Membrane</keyword>
<name>A0ABU2HKB8_9GAMM</name>
<dbReference type="PANTHER" id="PTHR45453">
    <property type="entry name" value="PHOSPHATE REGULON SENSOR PROTEIN PHOR"/>
    <property type="match status" value="1"/>
</dbReference>
<dbReference type="PRINTS" id="PR00344">
    <property type="entry name" value="BCTRLSENSOR"/>
</dbReference>
<organism evidence="10 11">
    <name type="scientific">Marinobacter xiaoshiensis</name>
    <dbReference type="NCBI Taxonomy" id="3073652"/>
    <lineage>
        <taxon>Bacteria</taxon>
        <taxon>Pseudomonadati</taxon>
        <taxon>Pseudomonadota</taxon>
        <taxon>Gammaproteobacteria</taxon>
        <taxon>Pseudomonadales</taxon>
        <taxon>Marinobacteraceae</taxon>
        <taxon>Marinobacter</taxon>
    </lineage>
</organism>
<evidence type="ECO:0000256" key="2">
    <source>
        <dbReference type="ARBA" id="ARBA00012438"/>
    </source>
</evidence>
<keyword evidence="11" id="KW-1185">Reference proteome</keyword>
<keyword evidence="8" id="KW-0812">Transmembrane</keyword>
<dbReference type="InterPro" id="IPR007890">
    <property type="entry name" value="CHASE2"/>
</dbReference>
<dbReference type="Pfam" id="PF02518">
    <property type="entry name" value="HATPase_c"/>
    <property type="match status" value="1"/>
</dbReference>
<feature type="transmembrane region" description="Helical" evidence="8">
    <location>
        <begin position="291"/>
        <end position="309"/>
    </location>
</feature>
<dbReference type="InterPro" id="IPR004358">
    <property type="entry name" value="Sig_transdc_His_kin-like_C"/>
</dbReference>
<sequence length="855" mass="94601">MNRDWLPIKTTPWTLGLSLLLLFLLAETTELPQRIDYWLLDSALLASPAFVSPDIAIVAIDDHSLAQEGRWPWPRQTHADLIRKLHQAGASTIVFDILFIEPSPDDGDLSSAMQDHGKVILPIHLAPSSSRLLLSEQLPPGDLISAAASLGHAHVELDHDGIARGLYLFNGMGRQLWPSLALAASGVGPRKPATQGLPAFVNVRDDYRIVPLAGGAGTLPTYSYSDVLGSPPAPDTFGGKTVFVGATAAGLGDILPTPFSGLSQPMSGVEFHANTLSAINQQLLIRTTPKWVGIALAMITLVTLALLLPRIRPARTLLACLMTSGAIVGMYLVMVSVFQIRLSVAHALIIPLLAFPISSGLRLAMANQFLNRQLDELVRSPRVALPEPSKRPATQLLEHFQALFQPQGWLLVEAQNILSIRNLNLADIPGNLEPGLWHHSGNQSWIRFYRGSDSYTLGFTLPNDLSREAIQRYLRRLKLSDTAHAAKNPKPSENISARIERVKVATERLNHIQEFIRRSFERMPDGIIVTDELGIIRFANGHIEEWFGEPMPSLGGLPLTRLLEGHDPRETPPWHETVSETLTLLQSRTVELKIREKDFLIHFAPFALPDSVQYGIIANISDISELREQQRQHREAIDFISHDVRSPLVSQLALIEQLKRDPTHVDQSQLEQLGRLARRSYHLAEEFVQLARAEQLTETRFYECEFLAIVENARDSVSEQAVEKRISLQLQGTEDLWLRGNAELLERAVINLLTNAVQYSPTGSAVSLQVFRAGHEACLTITDEGAGIDPDELPYLFDRYRRQKSSELAGIHGTGLGLSFVKTVVEKHRGEIYVVSSPGEGSSFTLKLPIADPLS</sequence>
<dbReference type="Pfam" id="PF13188">
    <property type="entry name" value="PAS_8"/>
    <property type="match status" value="1"/>
</dbReference>
<dbReference type="InterPro" id="IPR036097">
    <property type="entry name" value="HisK_dim/P_sf"/>
</dbReference>
<dbReference type="SMART" id="SM00387">
    <property type="entry name" value="HATPase_c"/>
    <property type="match status" value="1"/>
</dbReference>
<feature type="transmembrane region" description="Helical" evidence="8">
    <location>
        <begin position="344"/>
        <end position="364"/>
    </location>
</feature>
<dbReference type="SUPFAM" id="SSF55874">
    <property type="entry name" value="ATPase domain of HSP90 chaperone/DNA topoisomerase II/histidine kinase"/>
    <property type="match status" value="1"/>
</dbReference>
<evidence type="ECO:0000313" key="11">
    <source>
        <dbReference type="Proteomes" id="UP001267407"/>
    </source>
</evidence>
<reference evidence="10" key="1">
    <citation type="submission" date="2023-09" db="EMBL/GenBank/DDBJ databases">
        <title>Marinobacter sediminicola sp. nov. and Marinobacter maritimum sp. nov., isolated from marine sediment.</title>
        <authorList>
            <person name="An J."/>
        </authorList>
    </citation>
    <scope>NUCLEOTIDE SEQUENCE</scope>
    <source>
        <strain evidence="10">F60267</strain>
    </source>
</reference>
<dbReference type="InterPro" id="IPR003594">
    <property type="entry name" value="HATPase_dom"/>
</dbReference>
<dbReference type="Gene3D" id="3.30.450.20">
    <property type="entry name" value="PAS domain"/>
    <property type="match status" value="1"/>
</dbReference>
<evidence type="ECO:0000256" key="5">
    <source>
        <dbReference type="ARBA" id="ARBA00022777"/>
    </source>
</evidence>
<proteinExistence type="predicted"/>
<evidence type="ECO:0000259" key="9">
    <source>
        <dbReference type="PROSITE" id="PS50109"/>
    </source>
</evidence>
<keyword evidence="5" id="KW-0418">Kinase</keyword>
<dbReference type="EMBL" id="JAVMBO010000018">
    <property type="protein sequence ID" value="MDS1311515.1"/>
    <property type="molecule type" value="Genomic_DNA"/>
</dbReference>
<dbReference type="NCBIfam" id="TIGR00229">
    <property type="entry name" value="sensory_box"/>
    <property type="match status" value="1"/>
</dbReference>
<dbReference type="Gene3D" id="3.30.565.10">
    <property type="entry name" value="Histidine kinase-like ATPase, C-terminal domain"/>
    <property type="match status" value="1"/>
</dbReference>
<dbReference type="Pfam" id="PF05226">
    <property type="entry name" value="CHASE2"/>
    <property type="match status" value="1"/>
</dbReference>
<keyword evidence="3" id="KW-0597">Phosphoprotein</keyword>
<dbReference type="InterPro" id="IPR035965">
    <property type="entry name" value="PAS-like_dom_sf"/>
</dbReference>
<dbReference type="InterPro" id="IPR000014">
    <property type="entry name" value="PAS"/>
</dbReference>
<evidence type="ECO:0000256" key="3">
    <source>
        <dbReference type="ARBA" id="ARBA00022553"/>
    </source>
</evidence>
<dbReference type="InterPro" id="IPR005467">
    <property type="entry name" value="His_kinase_dom"/>
</dbReference>
<dbReference type="InterPro" id="IPR017181">
    <property type="entry name" value="Sig_transdc_His_kin_CHASE2"/>
</dbReference>
<dbReference type="PROSITE" id="PS50109">
    <property type="entry name" value="HIS_KIN"/>
    <property type="match status" value="1"/>
</dbReference>
<feature type="transmembrane region" description="Helical" evidence="8">
    <location>
        <begin position="316"/>
        <end position="338"/>
    </location>
</feature>
<evidence type="ECO:0000256" key="7">
    <source>
        <dbReference type="ARBA" id="ARBA00023136"/>
    </source>
</evidence>
<keyword evidence="6" id="KW-0902">Two-component regulatory system</keyword>
<dbReference type="Proteomes" id="UP001267407">
    <property type="component" value="Unassembled WGS sequence"/>
</dbReference>
<dbReference type="SUPFAM" id="SSF55785">
    <property type="entry name" value="PYP-like sensor domain (PAS domain)"/>
    <property type="match status" value="1"/>
</dbReference>
<dbReference type="CDD" id="cd00130">
    <property type="entry name" value="PAS"/>
    <property type="match status" value="1"/>
</dbReference>
<dbReference type="InterPro" id="IPR050351">
    <property type="entry name" value="BphY/WalK/GraS-like"/>
</dbReference>
<dbReference type="PANTHER" id="PTHR45453:SF1">
    <property type="entry name" value="PHOSPHATE REGULON SENSOR PROTEIN PHOR"/>
    <property type="match status" value="1"/>
</dbReference>
<feature type="domain" description="Histidine kinase" evidence="9">
    <location>
        <begin position="639"/>
        <end position="852"/>
    </location>
</feature>
<dbReference type="SUPFAM" id="SSF47384">
    <property type="entry name" value="Homodimeric domain of signal transducing histidine kinase"/>
    <property type="match status" value="1"/>
</dbReference>
<dbReference type="Gene3D" id="1.10.287.130">
    <property type="match status" value="1"/>
</dbReference>
<evidence type="ECO:0000256" key="4">
    <source>
        <dbReference type="ARBA" id="ARBA00022679"/>
    </source>
</evidence>
<comment type="catalytic activity">
    <reaction evidence="1">
        <text>ATP + protein L-histidine = ADP + protein N-phospho-L-histidine.</text>
        <dbReference type="EC" id="2.7.13.3"/>
    </reaction>
</comment>
<protein>
    <recommendedName>
        <fullName evidence="2">histidine kinase</fullName>
        <ecNumber evidence="2">2.7.13.3</ecNumber>
    </recommendedName>
</protein>
<dbReference type="RefSeq" id="WP_310966764.1">
    <property type="nucleotide sequence ID" value="NZ_JAVMBO010000018.1"/>
</dbReference>
<dbReference type="SMART" id="SM01080">
    <property type="entry name" value="CHASE2"/>
    <property type="match status" value="1"/>
</dbReference>
<accession>A0ABU2HKB8</accession>